<dbReference type="InterPro" id="IPR050330">
    <property type="entry name" value="Bact_OuterMem_StrucFunc"/>
</dbReference>
<feature type="domain" description="OmpA-like" evidence="5">
    <location>
        <begin position="1"/>
        <end position="75"/>
    </location>
</feature>
<dbReference type="InterPro" id="IPR006664">
    <property type="entry name" value="OMP_bac"/>
</dbReference>
<evidence type="ECO:0000313" key="7">
    <source>
        <dbReference type="Proteomes" id="UP001156641"/>
    </source>
</evidence>
<gene>
    <name evidence="6" type="ORF">GCM10010909_10650</name>
</gene>
<name>A0ABQ6A1Q7_9PROT</name>
<protein>
    <recommendedName>
        <fullName evidence="5">OmpA-like domain-containing protein</fullName>
    </recommendedName>
</protein>
<evidence type="ECO:0000256" key="3">
    <source>
        <dbReference type="ARBA" id="ARBA00023237"/>
    </source>
</evidence>
<dbReference type="PANTHER" id="PTHR30329:SF21">
    <property type="entry name" value="LIPOPROTEIN YIAD-RELATED"/>
    <property type="match status" value="1"/>
</dbReference>
<evidence type="ECO:0000256" key="2">
    <source>
        <dbReference type="ARBA" id="ARBA00023136"/>
    </source>
</evidence>
<dbReference type="InterPro" id="IPR006665">
    <property type="entry name" value="OmpA-like"/>
</dbReference>
<dbReference type="PRINTS" id="PR01021">
    <property type="entry name" value="OMPADOMAIN"/>
</dbReference>
<comment type="subcellular location">
    <subcellularLocation>
        <location evidence="1">Cell outer membrane</location>
    </subcellularLocation>
</comment>
<sequence length="75" mass="8057">MTTLDVSGYTDTSGAADYNQSLSQRRAQAVASELVNDGVPQNEIEIHAYGATHLLVATGSGVREPQNRRVEIVLN</sequence>
<dbReference type="Gene3D" id="3.30.1330.60">
    <property type="entry name" value="OmpA-like domain"/>
    <property type="match status" value="1"/>
</dbReference>
<reference evidence="7" key="1">
    <citation type="journal article" date="2019" name="Int. J. Syst. Evol. Microbiol.">
        <title>The Global Catalogue of Microorganisms (GCM) 10K type strain sequencing project: providing services to taxonomists for standard genome sequencing and annotation.</title>
        <authorList>
            <consortium name="The Broad Institute Genomics Platform"/>
            <consortium name="The Broad Institute Genome Sequencing Center for Infectious Disease"/>
            <person name="Wu L."/>
            <person name="Ma J."/>
        </authorList>
    </citation>
    <scope>NUCLEOTIDE SEQUENCE [LARGE SCALE GENOMIC DNA]</scope>
    <source>
        <strain evidence="7">NBRC 112502</strain>
    </source>
</reference>
<dbReference type="Pfam" id="PF00691">
    <property type="entry name" value="OmpA"/>
    <property type="match status" value="1"/>
</dbReference>
<evidence type="ECO:0000259" key="5">
    <source>
        <dbReference type="PROSITE" id="PS51123"/>
    </source>
</evidence>
<dbReference type="PROSITE" id="PS51123">
    <property type="entry name" value="OMPA_2"/>
    <property type="match status" value="1"/>
</dbReference>
<dbReference type="PRINTS" id="PR01023">
    <property type="entry name" value="NAFLGMOTY"/>
</dbReference>
<keyword evidence="3" id="KW-0998">Cell outer membrane</keyword>
<evidence type="ECO:0000313" key="6">
    <source>
        <dbReference type="EMBL" id="GLR66385.1"/>
    </source>
</evidence>
<comment type="caution">
    <text evidence="6">The sequence shown here is derived from an EMBL/GenBank/DDBJ whole genome shotgun (WGS) entry which is preliminary data.</text>
</comment>
<proteinExistence type="predicted"/>
<dbReference type="InterPro" id="IPR036737">
    <property type="entry name" value="OmpA-like_sf"/>
</dbReference>
<dbReference type="CDD" id="cd07185">
    <property type="entry name" value="OmpA_C-like"/>
    <property type="match status" value="1"/>
</dbReference>
<dbReference type="PANTHER" id="PTHR30329">
    <property type="entry name" value="STATOR ELEMENT OF FLAGELLAR MOTOR COMPLEX"/>
    <property type="match status" value="1"/>
</dbReference>
<accession>A0ABQ6A1Q7</accession>
<organism evidence="6 7">
    <name type="scientific">Acidocella aquatica</name>
    <dbReference type="NCBI Taxonomy" id="1922313"/>
    <lineage>
        <taxon>Bacteria</taxon>
        <taxon>Pseudomonadati</taxon>
        <taxon>Pseudomonadota</taxon>
        <taxon>Alphaproteobacteria</taxon>
        <taxon>Acetobacterales</taxon>
        <taxon>Acidocellaceae</taxon>
        <taxon>Acidocella</taxon>
    </lineage>
</organism>
<evidence type="ECO:0000256" key="4">
    <source>
        <dbReference type="PROSITE-ProRule" id="PRU00473"/>
    </source>
</evidence>
<dbReference type="EMBL" id="BSOS01000020">
    <property type="protein sequence ID" value="GLR66385.1"/>
    <property type="molecule type" value="Genomic_DNA"/>
</dbReference>
<keyword evidence="7" id="KW-1185">Reference proteome</keyword>
<evidence type="ECO:0000256" key="1">
    <source>
        <dbReference type="ARBA" id="ARBA00004442"/>
    </source>
</evidence>
<dbReference type="SUPFAM" id="SSF103088">
    <property type="entry name" value="OmpA-like"/>
    <property type="match status" value="1"/>
</dbReference>
<keyword evidence="2 4" id="KW-0472">Membrane</keyword>
<dbReference type="Proteomes" id="UP001156641">
    <property type="component" value="Unassembled WGS sequence"/>
</dbReference>